<name>A0A4P6KYR3_9BURK</name>
<evidence type="ECO:0000313" key="2">
    <source>
        <dbReference type="Proteomes" id="UP000290637"/>
    </source>
</evidence>
<protein>
    <submittedName>
        <fullName evidence="1">Uncharacterized protein</fullName>
    </submittedName>
</protein>
<dbReference type="AlphaFoldDB" id="A0A4P6KYR3"/>
<organism evidence="1 2">
    <name type="scientific">Pseudoduganella lutea</name>
    <dbReference type="NCBI Taxonomy" id="321985"/>
    <lineage>
        <taxon>Bacteria</taxon>
        <taxon>Pseudomonadati</taxon>
        <taxon>Pseudomonadota</taxon>
        <taxon>Betaproteobacteria</taxon>
        <taxon>Burkholderiales</taxon>
        <taxon>Oxalobacteraceae</taxon>
        <taxon>Telluria group</taxon>
        <taxon>Pseudoduganella</taxon>
    </lineage>
</organism>
<proteinExistence type="predicted"/>
<dbReference type="Proteomes" id="UP000290637">
    <property type="component" value="Chromosome"/>
</dbReference>
<reference evidence="1 2" key="1">
    <citation type="submission" date="2019-02" db="EMBL/GenBank/DDBJ databases">
        <title>Draft Genome Sequences of Six Type Strains of the Genus Massilia.</title>
        <authorList>
            <person name="Miess H."/>
            <person name="Frediansyhah A."/>
            <person name="Gross H."/>
        </authorList>
    </citation>
    <scope>NUCLEOTIDE SEQUENCE [LARGE SCALE GENOMIC DNA]</scope>
    <source>
        <strain evidence="1 2">DSM 17473</strain>
    </source>
</reference>
<dbReference type="EMBL" id="CP035913">
    <property type="protein sequence ID" value="QBE63915.1"/>
    <property type="molecule type" value="Genomic_DNA"/>
</dbReference>
<dbReference type="KEGG" id="plue:EWM63_13720"/>
<dbReference type="OrthoDB" id="7062268at2"/>
<evidence type="ECO:0000313" key="1">
    <source>
        <dbReference type="EMBL" id="QBE63915.1"/>
    </source>
</evidence>
<dbReference type="RefSeq" id="WP_130187036.1">
    <property type="nucleotide sequence ID" value="NZ_CP035913.1"/>
</dbReference>
<sequence>MIQSITLNLPCDLSKAEWDKVTAVYGSMDGWLEEHSSWFGPWDSERFISASVEPSGLLVEGNIDPLFFRGWVTKLCAKLTEALGREVYDAEV</sequence>
<keyword evidence="2" id="KW-1185">Reference proteome</keyword>
<gene>
    <name evidence="1" type="ORF">EWM63_13720</name>
</gene>
<accession>A0A4P6KYR3</accession>